<accession>A0A367V5T7</accession>
<dbReference type="SUPFAM" id="SSF56784">
    <property type="entry name" value="HAD-like"/>
    <property type="match status" value="1"/>
</dbReference>
<dbReference type="InterPro" id="IPR050155">
    <property type="entry name" value="HAD-like_hydrolase_sf"/>
</dbReference>
<keyword evidence="5" id="KW-0378">Hydrolase</keyword>
<dbReference type="GO" id="GO:0005829">
    <property type="term" value="C:cytosol"/>
    <property type="evidence" value="ECO:0007669"/>
    <property type="project" value="TreeGrafter"/>
</dbReference>
<dbReference type="SFLD" id="SFLDS00003">
    <property type="entry name" value="Haloacid_Dehalogenase"/>
    <property type="match status" value="1"/>
</dbReference>
<reference evidence="5 6" key="1">
    <citation type="submission" date="2014-07" db="EMBL/GenBank/DDBJ databases">
        <title>Draft genome sequence of Thalassospira profundimaris R8-17.</title>
        <authorList>
            <person name="Lai Q."/>
            <person name="Shao Z."/>
        </authorList>
    </citation>
    <scope>NUCLEOTIDE SEQUENCE [LARGE SCALE GENOMIC DNA]</scope>
    <source>
        <strain evidence="5 6">R8-17</strain>
    </source>
</reference>
<dbReference type="Gene3D" id="1.10.150.730">
    <property type="match status" value="1"/>
</dbReference>
<sequence length="228" mass="25238">MSDQLPHPPKAVLFDWDNTLVDSWGTIQTALNMTFEEFGLERWSIAETKQRVARSMRDSFPVLFGEDRWLDAKDSFYGHFQSIHLQTLQPLAGAHDLLCALRDNGTYIGVVSNKNGDFLRKEVDHLGWTSLFGQIVGATDAEKDKPAPDPVHMAMGDSSAPQYENLWFVGDSAVDIECARNVGATAILIGDEITGYSDTQNSATLSPDWHFADCGALVRVVKSFSNVL</sequence>
<dbReference type="Proteomes" id="UP000253061">
    <property type="component" value="Unassembled WGS sequence"/>
</dbReference>
<dbReference type="PANTHER" id="PTHR43434:SF1">
    <property type="entry name" value="PHOSPHOGLYCOLATE PHOSPHATASE"/>
    <property type="match status" value="1"/>
</dbReference>
<evidence type="ECO:0000313" key="6">
    <source>
        <dbReference type="Proteomes" id="UP000253061"/>
    </source>
</evidence>
<dbReference type="Pfam" id="PF13419">
    <property type="entry name" value="HAD_2"/>
    <property type="match status" value="1"/>
</dbReference>
<dbReference type="InterPro" id="IPR041492">
    <property type="entry name" value="HAD_2"/>
</dbReference>
<evidence type="ECO:0000256" key="2">
    <source>
        <dbReference type="ARBA" id="ARBA00004818"/>
    </source>
</evidence>
<dbReference type="GO" id="GO:0008967">
    <property type="term" value="F:phosphoglycolate phosphatase activity"/>
    <property type="evidence" value="ECO:0007669"/>
    <property type="project" value="UniProtKB-EC"/>
</dbReference>
<comment type="caution">
    <text evidence="5">The sequence shown here is derived from an EMBL/GenBank/DDBJ whole genome shotgun (WGS) entry which is preliminary data.</text>
</comment>
<dbReference type="InterPro" id="IPR036412">
    <property type="entry name" value="HAD-like_sf"/>
</dbReference>
<dbReference type="EC" id="3.1.3.18" evidence="4"/>
<dbReference type="RefSeq" id="WP_062954856.1">
    <property type="nucleotide sequence ID" value="NZ_JPWB01000007.1"/>
</dbReference>
<protein>
    <recommendedName>
        <fullName evidence="4">phosphoglycolate phosphatase</fullName>
        <ecNumber evidence="4">3.1.3.18</ecNumber>
    </recommendedName>
</protein>
<name>A0A367V5T7_9PROT</name>
<dbReference type="SFLD" id="SFLDG01129">
    <property type="entry name" value="C1.5:_HAD__Beta-PGM__Phosphata"/>
    <property type="match status" value="1"/>
</dbReference>
<dbReference type="InterPro" id="IPR023214">
    <property type="entry name" value="HAD_sf"/>
</dbReference>
<dbReference type="GO" id="GO:0006281">
    <property type="term" value="P:DNA repair"/>
    <property type="evidence" value="ECO:0007669"/>
    <property type="project" value="TreeGrafter"/>
</dbReference>
<comment type="similarity">
    <text evidence="3">Belongs to the HAD-like hydrolase superfamily. CbbY/CbbZ/Gph/YieH family.</text>
</comment>
<evidence type="ECO:0000256" key="3">
    <source>
        <dbReference type="ARBA" id="ARBA00006171"/>
    </source>
</evidence>
<dbReference type="Gene3D" id="3.40.50.1000">
    <property type="entry name" value="HAD superfamily/HAD-like"/>
    <property type="match status" value="1"/>
</dbReference>
<proteinExistence type="inferred from homology"/>
<evidence type="ECO:0000256" key="4">
    <source>
        <dbReference type="ARBA" id="ARBA00013078"/>
    </source>
</evidence>
<comment type="catalytic activity">
    <reaction evidence="1">
        <text>2-phosphoglycolate + H2O = glycolate + phosphate</text>
        <dbReference type="Rhea" id="RHEA:14369"/>
        <dbReference type="ChEBI" id="CHEBI:15377"/>
        <dbReference type="ChEBI" id="CHEBI:29805"/>
        <dbReference type="ChEBI" id="CHEBI:43474"/>
        <dbReference type="ChEBI" id="CHEBI:58033"/>
        <dbReference type="EC" id="3.1.3.18"/>
    </reaction>
</comment>
<dbReference type="PANTHER" id="PTHR43434">
    <property type="entry name" value="PHOSPHOGLYCOLATE PHOSPHATASE"/>
    <property type="match status" value="1"/>
</dbReference>
<evidence type="ECO:0000313" key="5">
    <source>
        <dbReference type="EMBL" id="RCK20576.1"/>
    </source>
</evidence>
<gene>
    <name evidence="5" type="ORF">TH6_16095</name>
</gene>
<dbReference type="AlphaFoldDB" id="A0A367V5T7"/>
<dbReference type="EMBL" id="JPWB01000007">
    <property type="protein sequence ID" value="RCK20576.1"/>
    <property type="molecule type" value="Genomic_DNA"/>
</dbReference>
<comment type="pathway">
    <text evidence="2">Organic acid metabolism; glycolate biosynthesis; glycolate from 2-phosphoglycolate: step 1/1.</text>
</comment>
<organism evidence="5 6">
    <name type="scientific">Thalassospira profundimaris</name>
    <dbReference type="NCBI Taxonomy" id="502049"/>
    <lineage>
        <taxon>Bacteria</taxon>
        <taxon>Pseudomonadati</taxon>
        <taxon>Pseudomonadota</taxon>
        <taxon>Alphaproteobacteria</taxon>
        <taxon>Rhodospirillales</taxon>
        <taxon>Thalassospiraceae</taxon>
        <taxon>Thalassospira</taxon>
    </lineage>
</organism>
<evidence type="ECO:0000256" key="1">
    <source>
        <dbReference type="ARBA" id="ARBA00000830"/>
    </source>
</evidence>